<dbReference type="Proteomes" id="UP000440614">
    <property type="component" value="Unassembled WGS sequence"/>
</dbReference>
<evidence type="ECO:0000313" key="1">
    <source>
        <dbReference type="EMBL" id="KAB4313818.1"/>
    </source>
</evidence>
<keyword evidence="1" id="KW-0449">Lipoprotein</keyword>
<dbReference type="Pfam" id="PF12771">
    <property type="entry name" value="SusD-like_2"/>
    <property type="match status" value="1"/>
</dbReference>
<organism evidence="1 2">
    <name type="scientific">Bacteroides thetaiotaomicron</name>
    <dbReference type="NCBI Taxonomy" id="818"/>
    <lineage>
        <taxon>Bacteria</taxon>
        <taxon>Pseudomonadati</taxon>
        <taxon>Bacteroidota</taxon>
        <taxon>Bacteroidia</taxon>
        <taxon>Bacteroidales</taxon>
        <taxon>Bacteroidaceae</taxon>
        <taxon>Bacteroides</taxon>
    </lineage>
</organism>
<dbReference type="Gene3D" id="1.25.40.390">
    <property type="match status" value="1"/>
</dbReference>
<accession>A0A139JTN9</accession>
<protein>
    <submittedName>
        <fullName evidence="1">SusD/RagB family nutrient-binding outer membrane lipoprotein</fullName>
    </submittedName>
</protein>
<dbReference type="RefSeq" id="WP_061474306.1">
    <property type="nucleotide sequence ID" value="NZ_CP103283.1"/>
</dbReference>
<dbReference type="SUPFAM" id="SSF48452">
    <property type="entry name" value="TPR-like"/>
    <property type="match status" value="1"/>
</dbReference>
<proteinExistence type="predicted"/>
<name>A0A139JTN9_BACT4</name>
<dbReference type="PROSITE" id="PS51257">
    <property type="entry name" value="PROKAR_LIPOPROTEIN"/>
    <property type="match status" value="1"/>
</dbReference>
<dbReference type="InterPro" id="IPR011990">
    <property type="entry name" value="TPR-like_helical_dom_sf"/>
</dbReference>
<reference evidence="1 2" key="1">
    <citation type="journal article" date="2019" name="Nat. Med.">
        <title>A library of human gut bacterial isolates paired with longitudinal multiomics data enables mechanistic microbiome research.</title>
        <authorList>
            <person name="Poyet M."/>
            <person name="Groussin M."/>
            <person name="Gibbons S.M."/>
            <person name="Avila-Pacheco J."/>
            <person name="Jiang X."/>
            <person name="Kearney S.M."/>
            <person name="Perrotta A.R."/>
            <person name="Berdy B."/>
            <person name="Zhao S."/>
            <person name="Lieberman T.D."/>
            <person name="Swanson P.K."/>
            <person name="Smith M."/>
            <person name="Roesemann S."/>
            <person name="Alexander J.E."/>
            <person name="Rich S.A."/>
            <person name="Livny J."/>
            <person name="Vlamakis H."/>
            <person name="Clish C."/>
            <person name="Bullock K."/>
            <person name="Deik A."/>
            <person name="Scott J."/>
            <person name="Pierce K.A."/>
            <person name="Xavier R.J."/>
            <person name="Alm E.J."/>
        </authorList>
    </citation>
    <scope>NUCLEOTIDE SEQUENCE [LARGE SCALE GENOMIC DNA]</scope>
    <source>
        <strain evidence="1 2">BIOML-A188</strain>
    </source>
</reference>
<gene>
    <name evidence="1" type="ORF">GAO51_09490</name>
</gene>
<comment type="caution">
    <text evidence="1">The sequence shown here is derived from an EMBL/GenBank/DDBJ whole genome shotgun (WGS) entry which is preliminary data.</text>
</comment>
<dbReference type="AlphaFoldDB" id="A0A139JTN9"/>
<dbReference type="EMBL" id="WCSY01000008">
    <property type="protein sequence ID" value="KAB4313818.1"/>
    <property type="molecule type" value="Genomic_DNA"/>
</dbReference>
<dbReference type="InterPro" id="IPR041662">
    <property type="entry name" value="SusD-like_2"/>
</dbReference>
<sequence>MKKYKSIGKLLAVSFFTAVIASACTEDAMDKVNKNPNNPQDAPAKFLITDLGVSTAFSTVGGDFSLYSSVYMEHETGIGNQLYRAEVRSGEPTTATTYNNAWISVYANIKNAKIVINKCQEDPSEKGNAVTEAIARVLLAYNGAVVADVFGDTPFSETGVLNPDGTPMYMQPKIDSQESIYKEVMQNLDEAITLLKDGTATDEGLSGAVGSKDLIYGANVRTQAGLWLKTAYALKARYTMRLLNKSANQITDLQNILTYVSKSFASSDEECKLDIYDGDTQLNPLWTFSYSRNSLAASESLIDKFAERNDPRAPQAFVQADPEGNAANGWGGEQATTIENIGVAPNGTPQELQNYYGMSMVSWAMTAPTLLISYHEVKFLEAEALCRLGGRNDEAKAALKDAVVAAFANLENSVANAADYWLGGDADFLGDAVAEAYFEDEVAPLFAANPLKETMIQKYLAFFGASGESLEAYNDYRRMKGANENLVELKNPLNSNKFPLRFGYGADDVLANVAIKEAFGDGQYVYSEPVWWAGGSR</sequence>
<evidence type="ECO:0000313" key="2">
    <source>
        <dbReference type="Proteomes" id="UP000440614"/>
    </source>
</evidence>